<dbReference type="Proteomes" id="UP000501982">
    <property type="component" value="Chromosome"/>
</dbReference>
<accession>A0A1Y4I6X9</accession>
<dbReference type="EMBL" id="NFJX01000017">
    <property type="protein sequence ID" value="OUP16088.1"/>
    <property type="molecule type" value="Genomic_DNA"/>
</dbReference>
<reference evidence="2" key="2">
    <citation type="journal article" date="2018" name="BMC Genomics">
        <title>Whole genome sequencing and function prediction of 133 gut anaerobes isolated from chicken caecum in pure cultures.</title>
        <authorList>
            <person name="Medvecky M."/>
            <person name="Cejkova D."/>
            <person name="Polansky O."/>
            <person name="Karasova D."/>
            <person name="Kubasova T."/>
            <person name="Cizek A."/>
            <person name="Rychlik I."/>
        </authorList>
    </citation>
    <scope>NUCLEOTIDE SEQUENCE</scope>
    <source>
        <strain evidence="2">An199</strain>
    </source>
</reference>
<reference evidence="3 6" key="3">
    <citation type="submission" date="2020-04" db="EMBL/GenBank/DDBJ databases">
        <title>Complete Genomes and Methylome analysis of CBBP consortium that reverse antibiotic-induced susceptibility to vancomycin-resistant Enterococcus faecium infection.</title>
        <authorList>
            <person name="Fomenkov A."/>
            <person name="Zhang Z."/>
            <person name="Pamer E."/>
            <person name="Roberts R.J."/>
        </authorList>
    </citation>
    <scope>NUCLEOTIDE SEQUENCE [LARGE SCALE GENOMIC DNA]</scope>
    <source>
        <strain evidence="6">CBBP</strain>
        <strain evidence="3">CBBP-1</strain>
    </source>
</reference>
<dbReference type="Pfam" id="PF01610">
    <property type="entry name" value="DDE_Tnp_ISL3"/>
    <property type="match status" value="1"/>
</dbReference>
<evidence type="ECO:0000313" key="5">
    <source>
        <dbReference type="Proteomes" id="UP000195950"/>
    </source>
</evidence>
<dbReference type="InterPro" id="IPR047951">
    <property type="entry name" value="Transpos_ISL3"/>
</dbReference>
<evidence type="ECO:0000313" key="6">
    <source>
        <dbReference type="Proteomes" id="UP000501982"/>
    </source>
</evidence>
<evidence type="ECO:0000313" key="4">
    <source>
        <dbReference type="EMBL" id="WET66682.1"/>
    </source>
</evidence>
<evidence type="ECO:0000313" key="2">
    <source>
        <dbReference type="EMBL" id="OUP16088.1"/>
    </source>
</evidence>
<dbReference type="PANTHER" id="PTHR33498:SF1">
    <property type="entry name" value="TRANSPOSASE FOR INSERTION SEQUENCE ELEMENT IS1557"/>
    <property type="match status" value="1"/>
</dbReference>
<feature type="domain" description="Transposase IS204/IS1001/IS1096/IS1165 DDE" evidence="1">
    <location>
        <begin position="56"/>
        <end position="321"/>
    </location>
</feature>
<reference evidence="4" key="4">
    <citation type="submission" date="2023-03" db="EMBL/GenBank/DDBJ databases">
        <title>Parabacteroides distasonis, a bacteria resistant against UC.</title>
        <authorList>
            <person name="Dai W."/>
        </authorList>
    </citation>
    <scope>NUCLEOTIDE SEQUENCE</scope>
    <source>
        <strain evidence="4">F1-28</strain>
    </source>
</reference>
<organism evidence="2 5">
    <name type="scientific">Parabacteroides distasonis</name>
    <dbReference type="NCBI Taxonomy" id="823"/>
    <lineage>
        <taxon>Bacteria</taxon>
        <taxon>Pseudomonadati</taxon>
        <taxon>Bacteroidota</taxon>
        <taxon>Bacteroidia</taxon>
        <taxon>Bacteroidales</taxon>
        <taxon>Tannerellaceae</taxon>
        <taxon>Parabacteroides</taxon>
    </lineage>
</organism>
<evidence type="ECO:0000259" key="1">
    <source>
        <dbReference type="Pfam" id="PF01610"/>
    </source>
</evidence>
<dbReference type="EMBL" id="CP120353">
    <property type="protein sequence ID" value="WET66682.1"/>
    <property type="molecule type" value="Genomic_DNA"/>
</dbReference>
<dbReference type="PANTHER" id="PTHR33498">
    <property type="entry name" value="TRANSPOSASE FOR INSERTION SEQUENCE ELEMENT IS1557"/>
    <property type="match status" value="1"/>
</dbReference>
<dbReference type="InterPro" id="IPR002560">
    <property type="entry name" value="Transposase_DDE"/>
</dbReference>
<proteinExistence type="predicted"/>
<protein>
    <submittedName>
        <fullName evidence="2 3">Transposase</fullName>
    </submittedName>
</protein>
<evidence type="ECO:0000313" key="3">
    <source>
        <dbReference type="EMBL" id="QJE31089.1"/>
    </source>
</evidence>
<sequence length="327" mass="38210">MDNTPVSSSTLAKFYGLNGQRLEEWYRLYLSGFYEWKDRDHADKWLLFEENMGPYLSIDETSLSDDELYTIVTNKEAKGRKGSIVAIVRGTKAEDVIEVLLRIKKGLRHKVKEVTLDMAANMSVIVSCCFGKASQVTDRFHVQKLACDALQDMRIALRWQAIEQENKEMALAKESDESYVAQVLANGDTHRQLLIRSRYLLFKNEDKWTPRQRQRSEILFYYYPSLEVAYKLTMQLKHIYHTTNDKKVALTRLARWYNAIEESGFEHFGTVMRSVQSHYKTILNFFDRRATNASAESFKAKIKAFRANLRGVNNIQYFLFRLKNIYA</sequence>
<dbReference type="EMBL" id="CP051672">
    <property type="protein sequence ID" value="QJE31089.1"/>
    <property type="molecule type" value="Genomic_DNA"/>
</dbReference>
<dbReference type="AlphaFoldDB" id="A0A1Y4I6X9"/>
<dbReference type="RefSeq" id="WP_087346035.1">
    <property type="nucleotide sequence ID" value="NZ_CP051672.1"/>
</dbReference>
<gene>
    <name evidence="2" type="ORF">B5F32_16385</name>
    <name evidence="3" type="ORF">HHO38_12310</name>
    <name evidence="4" type="ORF">P2T59_21710</name>
</gene>
<name>A0A1Y4I6X9_PARDI</name>
<reference evidence="5" key="1">
    <citation type="submission" date="2017-04" db="EMBL/GenBank/DDBJ databases">
        <title>Function of individual gut microbiota members based on whole genome sequencing of pure cultures obtained from chicken caecum.</title>
        <authorList>
            <person name="Medvecky M."/>
            <person name="Cejkova D."/>
            <person name="Polansky O."/>
            <person name="Karasova D."/>
            <person name="Kubasova T."/>
            <person name="Cizek A."/>
            <person name="Rychlik I."/>
        </authorList>
    </citation>
    <scope>NUCLEOTIDE SEQUENCE [LARGE SCALE GENOMIC DNA]</scope>
    <source>
        <strain evidence="5">An199</strain>
    </source>
</reference>
<dbReference type="Proteomes" id="UP000195950">
    <property type="component" value="Unassembled WGS sequence"/>
</dbReference>
<dbReference type="Proteomes" id="UP001221009">
    <property type="component" value="Chromosome"/>
</dbReference>